<evidence type="ECO:0000313" key="1">
    <source>
        <dbReference type="EMBL" id="OUR93702.1"/>
    </source>
</evidence>
<evidence type="ECO:0008006" key="3">
    <source>
        <dbReference type="Google" id="ProtNLM"/>
    </source>
</evidence>
<comment type="caution">
    <text evidence="1">The sequence shown here is derived from an EMBL/GenBank/DDBJ whole genome shotgun (WGS) entry which is preliminary data.</text>
</comment>
<dbReference type="InterPro" id="IPR038695">
    <property type="entry name" value="Saro_0823-like_sf"/>
</dbReference>
<sequence length="115" mass="13527">MLYEIKFKENILCKKAKIAKSFSDRLVGLMFKKHMKNFDGLLITQCNSIHTMFMRYKLDLIFLDKNLNVIKIIENIKPWRMTLMYFKSTQVLELEGGSLNGSIQKGEQLEMKCIN</sequence>
<dbReference type="InterPro" id="IPR003795">
    <property type="entry name" value="DUF192"/>
</dbReference>
<organism evidence="1 2">
    <name type="scientific">Halobacteriovorax marinus</name>
    <dbReference type="NCBI Taxonomy" id="97084"/>
    <lineage>
        <taxon>Bacteria</taxon>
        <taxon>Pseudomonadati</taxon>
        <taxon>Bdellovibrionota</taxon>
        <taxon>Bacteriovoracia</taxon>
        <taxon>Bacteriovoracales</taxon>
        <taxon>Halobacteriovoraceae</taxon>
        <taxon>Halobacteriovorax</taxon>
    </lineage>
</organism>
<dbReference type="EMBL" id="MAAO01000015">
    <property type="protein sequence ID" value="OUR93702.1"/>
    <property type="molecule type" value="Genomic_DNA"/>
</dbReference>
<name>A0A1Y5F321_9BACT</name>
<dbReference type="Gene3D" id="2.60.120.1140">
    <property type="entry name" value="Protein of unknown function DUF192"/>
    <property type="match status" value="1"/>
</dbReference>
<proteinExistence type="predicted"/>
<dbReference type="AlphaFoldDB" id="A0A1Y5F321"/>
<reference evidence="2" key="1">
    <citation type="journal article" date="2017" name="Proc. Natl. Acad. Sci. U.S.A.">
        <title>Simulation of Deepwater Horizon oil plume reveals substrate specialization within a complex community of hydrocarbon-degraders.</title>
        <authorList>
            <person name="Hu P."/>
            <person name="Dubinsky E.A."/>
            <person name="Probst A.J."/>
            <person name="Wang J."/>
            <person name="Sieber C.M.K."/>
            <person name="Tom L.M."/>
            <person name="Gardinali P."/>
            <person name="Banfield J.F."/>
            <person name="Atlas R.M."/>
            <person name="Andersen G.L."/>
        </authorList>
    </citation>
    <scope>NUCLEOTIDE SEQUENCE [LARGE SCALE GENOMIC DNA]</scope>
</reference>
<evidence type="ECO:0000313" key="2">
    <source>
        <dbReference type="Proteomes" id="UP000196531"/>
    </source>
</evidence>
<gene>
    <name evidence="1" type="ORF">A9Q84_19765</name>
</gene>
<dbReference type="PANTHER" id="PTHR37953:SF1">
    <property type="entry name" value="UPF0127 PROTEIN MJ1496"/>
    <property type="match status" value="1"/>
</dbReference>
<protein>
    <recommendedName>
        <fullName evidence="3">DUF192 domain-containing protein</fullName>
    </recommendedName>
</protein>
<dbReference type="PANTHER" id="PTHR37953">
    <property type="entry name" value="UPF0127 PROTEIN MJ1496"/>
    <property type="match status" value="1"/>
</dbReference>
<dbReference type="Proteomes" id="UP000196531">
    <property type="component" value="Unassembled WGS sequence"/>
</dbReference>
<dbReference type="Pfam" id="PF02643">
    <property type="entry name" value="DUF192"/>
    <property type="match status" value="1"/>
</dbReference>
<accession>A0A1Y5F321</accession>